<feature type="coiled-coil region" evidence="7">
    <location>
        <begin position="75"/>
        <end position="102"/>
    </location>
</feature>
<evidence type="ECO:0000256" key="1">
    <source>
        <dbReference type="ARBA" id="ARBA00022843"/>
    </source>
</evidence>
<evidence type="ECO:0000256" key="3">
    <source>
        <dbReference type="ARBA" id="ARBA00023125"/>
    </source>
</evidence>
<dbReference type="InterPro" id="IPR046347">
    <property type="entry name" value="bZIP_sf"/>
</dbReference>
<dbReference type="SMART" id="SM00338">
    <property type="entry name" value="BRLZ"/>
    <property type="match status" value="1"/>
</dbReference>
<evidence type="ECO:0000259" key="9">
    <source>
        <dbReference type="PROSITE" id="PS50217"/>
    </source>
</evidence>
<accession>A0A8T0D873</accession>
<evidence type="ECO:0000256" key="5">
    <source>
        <dbReference type="ARBA" id="ARBA00023242"/>
    </source>
</evidence>
<sequence>MSGASPAVFGPRCVLPASSQGVPVPRFLYPISRFALGRRVGPRCDESQKYAPRKRARLDYLTEEQKIVRRKILNREAAQKARDKKRDLMETMESEMATLQAENQYLRACNRFMQKKFREQEDRFMVLQKKLQDILGTVNKDKNYQIEPSESAVLLSQRKGCSESIQPTESTPVTYFEESDSPVFLDGEVVEVSTADVEHETEAHTLPQPSPEVAPSSLYTQLLGCLQDEDLPPFPSVSPTSDSSGDFDDLMEFLYHDGFSPESWSPSTSG</sequence>
<feature type="domain" description="BZIP" evidence="9">
    <location>
        <begin position="64"/>
        <end position="127"/>
    </location>
</feature>
<dbReference type="EMBL" id="JTDF01009898">
    <property type="protein sequence ID" value="KAF8564045.1"/>
    <property type="molecule type" value="Genomic_DNA"/>
</dbReference>
<name>A0A8T0D873_9TREM</name>
<dbReference type="OrthoDB" id="20960at2759"/>
<dbReference type="InterPro" id="IPR052470">
    <property type="entry name" value="ER_Stress-Reg_TF"/>
</dbReference>
<evidence type="ECO:0000313" key="11">
    <source>
        <dbReference type="Proteomes" id="UP000699462"/>
    </source>
</evidence>
<keyword evidence="11" id="KW-1185">Reference proteome</keyword>
<dbReference type="PANTHER" id="PTHR46542">
    <property type="entry name" value="X-BOX BINDING PROTEIN 1"/>
    <property type="match status" value="1"/>
</dbReference>
<evidence type="ECO:0000313" key="10">
    <source>
        <dbReference type="EMBL" id="KAF8564045.1"/>
    </source>
</evidence>
<dbReference type="PROSITE" id="PS50217">
    <property type="entry name" value="BZIP"/>
    <property type="match status" value="1"/>
</dbReference>
<dbReference type="GO" id="GO:0000981">
    <property type="term" value="F:DNA-binding transcription factor activity, RNA polymerase II-specific"/>
    <property type="evidence" value="ECO:0007669"/>
    <property type="project" value="TreeGrafter"/>
</dbReference>
<evidence type="ECO:0000256" key="7">
    <source>
        <dbReference type="SAM" id="Coils"/>
    </source>
</evidence>
<keyword evidence="2" id="KW-0805">Transcription regulation</keyword>
<keyword evidence="4" id="KW-0804">Transcription</keyword>
<dbReference type="SUPFAM" id="SSF57959">
    <property type="entry name" value="Leucine zipper domain"/>
    <property type="match status" value="1"/>
</dbReference>
<proteinExistence type="predicted"/>
<dbReference type="Gene3D" id="1.20.5.170">
    <property type="match status" value="1"/>
</dbReference>
<evidence type="ECO:0000256" key="2">
    <source>
        <dbReference type="ARBA" id="ARBA00023015"/>
    </source>
</evidence>
<dbReference type="Pfam" id="PF07716">
    <property type="entry name" value="bZIP_2"/>
    <property type="match status" value="1"/>
</dbReference>
<keyword evidence="5" id="KW-0539">Nucleus</keyword>
<dbReference type="GO" id="GO:0005634">
    <property type="term" value="C:nucleus"/>
    <property type="evidence" value="ECO:0007669"/>
    <property type="project" value="TreeGrafter"/>
</dbReference>
<keyword evidence="1" id="KW-0832">Ubl conjugation</keyword>
<protein>
    <recommendedName>
        <fullName evidence="6">X-box-binding protein 1</fullName>
    </recommendedName>
</protein>
<organism evidence="10 11">
    <name type="scientific">Paragonimus westermani</name>
    <dbReference type="NCBI Taxonomy" id="34504"/>
    <lineage>
        <taxon>Eukaryota</taxon>
        <taxon>Metazoa</taxon>
        <taxon>Spiralia</taxon>
        <taxon>Lophotrochozoa</taxon>
        <taxon>Platyhelminthes</taxon>
        <taxon>Trematoda</taxon>
        <taxon>Digenea</taxon>
        <taxon>Plagiorchiida</taxon>
        <taxon>Troglotremata</taxon>
        <taxon>Troglotrematidae</taxon>
        <taxon>Paragonimus</taxon>
    </lineage>
</organism>
<dbReference type="Proteomes" id="UP000699462">
    <property type="component" value="Unassembled WGS sequence"/>
</dbReference>
<comment type="caution">
    <text evidence="10">The sequence shown here is derived from an EMBL/GenBank/DDBJ whole genome shotgun (WGS) entry which is preliminary data.</text>
</comment>
<dbReference type="InterPro" id="IPR004827">
    <property type="entry name" value="bZIP"/>
</dbReference>
<feature type="region of interest" description="Disordered" evidence="8">
    <location>
        <begin position="230"/>
        <end position="249"/>
    </location>
</feature>
<evidence type="ECO:0000256" key="4">
    <source>
        <dbReference type="ARBA" id="ARBA00023163"/>
    </source>
</evidence>
<evidence type="ECO:0000256" key="6">
    <source>
        <dbReference type="ARBA" id="ARBA00040165"/>
    </source>
</evidence>
<keyword evidence="7" id="KW-0175">Coiled coil</keyword>
<dbReference type="CDD" id="cd14691">
    <property type="entry name" value="bZIP_XBP1"/>
    <property type="match status" value="1"/>
</dbReference>
<dbReference type="AlphaFoldDB" id="A0A8T0D873"/>
<reference evidence="10 11" key="1">
    <citation type="submission" date="2019-07" db="EMBL/GenBank/DDBJ databases">
        <title>Annotation for the trematode Paragonimus westermani.</title>
        <authorList>
            <person name="Choi Y.-J."/>
        </authorList>
    </citation>
    <scope>NUCLEOTIDE SEQUENCE [LARGE SCALE GENOMIC DNA]</scope>
    <source>
        <strain evidence="10">180907_Pwestermani</strain>
    </source>
</reference>
<keyword evidence="3" id="KW-0238">DNA-binding</keyword>
<dbReference type="PANTHER" id="PTHR46542:SF1">
    <property type="entry name" value="X-BOX BINDING PROTEIN 1"/>
    <property type="match status" value="1"/>
</dbReference>
<evidence type="ECO:0000256" key="8">
    <source>
        <dbReference type="SAM" id="MobiDB-lite"/>
    </source>
</evidence>
<dbReference type="GO" id="GO:0000977">
    <property type="term" value="F:RNA polymerase II transcription regulatory region sequence-specific DNA binding"/>
    <property type="evidence" value="ECO:0007669"/>
    <property type="project" value="TreeGrafter"/>
</dbReference>
<gene>
    <name evidence="10" type="ORF">P879_09671</name>
</gene>